<organism evidence="2 3">
    <name type="scientific">Coleophoma cylindrospora</name>
    <dbReference type="NCBI Taxonomy" id="1849047"/>
    <lineage>
        <taxon>Eukaryota</taxon>
        <taxon>Fungi</taxon>
        <taxon>Dikarya</taxon>
        <taxon>Ascomycota</taxon>
        <taxon>Pezizomycotina</taxon>
        <taxon>Leotiomycetes</taxon>
        <taxon>Helotiales</taxon>
        <taxon>Dermateaceae</taxon>
        <taxon>Coleophoma</taxon>
    </lineage>
</organism>
<reference evidence="2 3" key="1">
    <citation type="journal article" date="2018" name="IMA Fungus">
        <title>IMA Genome-F 9: Draft genome sequence of Annulohypoxylon stygium, Aspergillus mulundensis, Berkeleyomyces basicola (syn. Thielaviopsis basicola), Ceratocystis smalleyi, two Cercospora beticola strains, Coleophoma cylindrospora, Fusarium fracticaudum, Phialophora cf. hyalina, and Morchella septimelata.</title>
        <authorList>
            <person name="Wingfield B.D."/>
            <person name="Bills G.F."/>
            <person name="Dong Y."/>
            <person name="Huang W."/>
            <person name="Nel W.J."/>
            <person name="Swalarsk-Parry B.S."/>
            <person name="Vaghefi N."/>
            <person name="Wilken P.M."/>
            <person name="An Z."/>
            <person name="de Beer Z.W."/>
            <person name="De Vos L."/>
            <person name="Chen L."/>
            <person name="Duong T.A."/>
            <person name="Gao Y."/>
            <person name="Hammerbacher A."/>
            <person name="Kikkert J.R."/>
            <person name="Li Y."/>
            <person name="Li H."/>
            <person name="Li K."/>
            <person name="Li Q."/>
            <person name="Liu X."/>
            <person name="Ma X."/>
            <person name="Naidoo K."/>
            <person name="Pethybridge S.J."/>
            <person name="Sun J."/>
            <person name="Steenkamp E.T."/>
            <person name="van der Nest M.A."/>
            <person name="van Wyk S."/>
            <person name="Wingfield M.J."/>
            <person name="Xiong C."/>
            <person name="Yue Q."/>
            <person name="Zhang X."/>
        </authorList>
    </citation>
    <scope>NUCLEOTIDE SEQUENCE [LARGE SCALE GENOMIC DNA]</scope>
    <source>
        <strain evidence="2 3">BP6252</strain>
    </source>
</reference>
<gene>
    <name evidence="2" type="ORF">BP6252_07769</name>
</gene>
<keyword evidence="3" id="KW-1185">Reference proteome</keyword>
<proteinExistence type="predicted"/>
<dbReference type="AlphaFoldDB" id="A0A3D8RB56"/>
<protein>
    <submittedName>
        <fullName evidence="2">Uncharacterized protein</fullName>
    </submittedName>
</protein>
<feature type="region of interest" description="Disordered" evidence="1">
    <location>
        <begin position="273"/>
        <end position="305"/>
    </location>
</feature>
<evidence type="ECO:0000313" key="2">
    <source>
        <dbReference type="EMBL" id="RDW71206.1"/>
    </source>
</evidence>
<dbReference type="EMBL" id="PDLM01000008">
    <property type="protein sequence ID" value="RDW71206.1"/>
    <property type="molecule type" value="Genomic_DNA"/>
</dbReference>
<sequence length="598" mass="68284">MPTYKGVQLSIVSQWELKIHPEFPNPDSSRFKNSPTAQKQSPTNSLSANASESDEDSKLDRQPDISVYVPSLPGARFWLRYTILAPQAAACSLWYFKLFMNGRHVSSWGINTRKQTTGQVMRALFEPSDRWNYRENSILYKNNGTECRPFFFSNDSEDRSAASDGGLIEVQVFRAKGRKRRTARTDEFKPQEKYGIVMPSGGLLDKPQDAYYYDWYLIDPKGAPYAKFNFHYRSWDTLIDLQLIPTSHPRVLLPPTASLLALNQKAHNLHDDEEDWETEVDSMTPPKEISPSSFRESPATGSWMTDVFNDSPKIARAMIDKEIPSPGLHRKASSEGLMMKEKASRFSWDSGEEKYGFEVDKIHTTKRPLPEIPVRSVSLKSREASRSTRHSRSSSRVSQSSNAVSITPSLRSYFDRDTDSPEHEIGVATVVQISKPAKAREIMIKEDPPSFWSLDTDLDPFTDASTPIEKHFHPKDINSSPDDDIPLPLNVTIRKHRRTQAKDRFSEIPDDGRNHTSTSLSESEWMCRTPSPIKELPDRVRVESFWSPNVEKARSPGPEVKPLRKKALAWYKNVRSPEKDIDKVRYNAEVKIRSGNWI</sequence>
<evidence type="ECO:0000256" key="1">
    <source>
        <dbReference type="SAM" id="MobiDB-lite"/>
    </source>
</evidence>
<accession>A0A3D8RB56</accession>
<comment type="caution">
    <text evidence="2">The sequence shown here is derived from an EMBL/GenBank/DDBJ whole genome shotgun (WGS) entry which is preliminary data.</text>
</comment>
<name>A0A3D8RB56_9HELO</name>
<feature type="region of interest" description="Disordered" evidence="1">
    <location>
        <begin position="373"/>
        <end position="403"/>
    </location>
</feature>
<dbReference type="Proteomes" id="UP000256645">
    <property type="component" value="Unassembled WGS sequence"/>
</dbReference>
<feature type="compositionally biased region" description="Polar residues" evidence="1">
    <location>
        <begin position="26"/>
        <end position="51"/>
    </location>
</feature>
<feature type="region of interest" description="Disordered" evidence="1">
    <location>
        <begin position="23"/>
        <end position="59"/>
    </location>
</feature>
<dbReference type="STRING" id="1849047.A0A3D8RB56"/>
<dbReference type="OrthoDB" id="436496at2759"/>
<feature type="region of interest" description="Disordered" evidence="1">
    <location>
        <begin position="506"/>
        <end position="526"/>
    </location>
</feature>
<feature type="compositionally biased region" description="Polar residues" evidence="1">
    <location>
        <begin position="290"/>
        <end position="303"/>
    </location>
</feature>
<evidence type="ECO:0000313" key="3">
    <source>
        <dbReference type="Proteomes" id="UP000256645"/>
    </source>
</evidence>